<dbReference type="RefSeq" id="WP_309801771.1">
    <property type="nucleotide sequence ID" value="NZ_JAVDPW010000018.1"/>
</dbReference>
<comment type="caution">
    <text evidence="1">The sequence shown here is derived from an EMBL/GenBank/DDBJ whole genome shotgun (WGS) entry which is preliminary data.</text>
</comment>
<protein>
    <submittedName>
        <fullName evidence="1">Uncharacterized protein</fullName>
    </submittedName>
</protein>
<keyword evidence="2" id="KW-1185">Reference proteome</keyword>
<dbReference type="Proteomes" id="UP001262410">
    <property type="component" value="Unassembled WGS sequence"/>
</dbReference>
<accession>A0ABU1K0A8</accession>
<organism evidence="1 2">
    <name type="scientific">Inquilinus ginsengisoli</name>
    <dbReference type="NCBI Taxonomy" id="363840"/>
    <lineage>
        <taxon>Bacteria</taxon>
        <taxon>Pseudomonadati</taxon>
        <taxon>Pseudomonadota</taxon>
        <taxon>Alphaproteobacteria</taxon>
        <taxon>Rhodospirillales</taxon>
        <taxon>Rhodospirillaceae</taxon>
        <taxon>Inquilinus</taxon>
    </lineage>
</organism>
<name>A0ABU1K0A8_9PROT</name>
<gene>
    <name evidence="1" type="ORF">E9232_006865</name>
</gene>
<dbReference type="EMBL" id="JAVDPW010000018">
    <property type="protein sequence ID" value="MDR6294311.1"/>
    <property type="molecule type" value="Genomic_DNA"/>
</dbReference>
<reference evidence="1 2" key="1">
    <citation type="submission" date="2023-07" db="EMBL/GenBank/DDBJ databases">
        <title>Sorghum-associated microbial communities from plants grown in Nebraska, USA.</title>
        <authorList>
            <person name="Schachtman D."/>
        </authorList>
    </citation>
    <scope>NUCLEOTIDE SEQUENCE [LARGE SCALE GENOMIC DNA]</scope>
    <source>
        <strain evidence="1 2">584</strain>
    </source>
</reference>
<proteinExistence type="predicted"/>
<evidence type="ECO:0000313" key="2">
    <source>
        <dbReference type="Proteomes" id="UP001262410"/>
    </source>
</evidence>
<evidence type="ECO:0000313" key="1">
    <source>
        <dbReference type="EMBL" id="MDR6294311.1"/>
    </source>
</evidence>
<sequence length="45" mass="4996">MFTKTPSRRVKTKFARDKLFKDYGDVCPIAAETAGFVGADLVTDK</sequence>